<evidence type="ECO:0000313" key="2">
    <source>
        <dbReference type="Proteomes" id="UP000194457"/>
    </source>
</evidence>
<sequence length="65" mass="7411">MRLLKLKDVMFATGLARSTVYKYIAENNFPKPVSLGERNVAWVEDEINNWIAIKIKERDEAATAA</sequence>
<accession>A0A240UT54</accession>
<dbReference type="EMBL" id="CP021358">
    <property type="protein sequence ID" value="ART64681.1"/>
    <property type="molecule type" value="Genomic_DNA"/>
</dbReference>
<organism evidence="1 2">
    <name type="scientific">Kushneria marisflavi</name>
    <dbReference type="NCBI Taxonomy" id="157779"/>
    <lineage>
        <taxon>Bacteria</taxon>
        <taxon>Pseudomonadati</taxon>
        <taxon>Pseudomonadota</taxon>
        <taxon>Gammaproteobacteria</taxon>
        <taxon>Oceanospirillales</taxon>
        <taxon>Halomonadaceae</taxon>
        <taxon>Kushneria</taxon>
    </lineage>
</organism>
<dbReference type="OrthoDB" id="8455288at2"/>
<protein>
    <submittedName>
        <fullName evidence="1">AlpA family transcriptional regulator</fullName>
    </submittedName>
</protein>
<dbReference type="AlphaFoldDB" id="A0A240UT54"/>
<dbReference type="RefSeq" id="WP_086901796.1">
    <property type="nucleotide sequence ID" value="NZ_CP021358.1"/>
</dbReference>
<proteinExistence type="predicted"/>
<dbReference type="Gene3D" id="1.10.238.160">
    <property type="match status" value="1"/>
</dbReference>
<dbReference type="PANTHER" id="PTHR36154:SF1">
    <property type="entry name" value="DNA-BINDING TRANSCRIPTIONAL ACTIVATOR ALPA"/>
    <property type="match status" value="1"/>
</dbReference>
<name>A0A240UT54_9GAMM</name>
<gene>
    <name evidence="1" type="ORF">B9H00_08850</name>
</gene>
<dbReference type="InterPro" id="IPR052931">
    <property type="entry name" value="Prophage_regulatory_activator"/>
</dbReference>
<keyword evidence="2" id="KW-1185">Reference proteome</keyword>
<dbReference type="InterPro" id="IPR010260">
    <property type="entry name" value="AlpA"/>
</dbReference>
<dbReference type="PANTHER" id="PTHR36154">
    <property type="entry name" value="DNA-BINDING TRANSCRIPTIONAL ACTIVATOR ALPA"/>
    <property type="match status" value="1"/>
</dbReference>
<dbReference type="Pfam" id="PF05930">
    <property type="entry name" value="Phage_AlpA"/>
    <property type="match status" value="1"/>
</dbReference>
<evidence type="ECO:0000313" key="1">
    <source>
        <dbReference type="EMBL" id="ART64681.1"/>
    </source>
</evidence>
<dbReference type="KEGG" id="kma:B9H00_08850"/>
<dbReference type="Proteomes" id="UP000194457">
    <property type="component" value="Chromosome"/>
</dbReference>
<reference evidence="1 2" key="1">
    <citation type="submission" date="2017-05" db="EMBL/GenBank/DDBJ databases">
        <authorList>
            <person name="Song R."/>
            <person name="Chenine A.L."/>
            <person name="Ruprecht R.M."/>
        </authorList>
    </citation>
    <scope>NUCLEOTIDE SEQUENCE [LARGE SCALE GENOMIC DNA]</scope>
    <source>
        <strain evidence="1">SW32</strain>
    </source>
</reference>